<keyword evidence="3" id="KW-1185">Reference proteome</keyword>
<comment type="caution">
    <text evidence="2">The sequence shown here is derived from an EMBL/GenBank/DDBJ whole genome shotgun (WGS) entry which is preliminary data.</text>
</comment>
<sequence>MPSNRSLRLGFAALVGPALALGVAAPAANAAEVTPIAEYVDHNVADTEAEVGAVLDDLGLEAAE</sequence>
<evidence type="ECO:0000256" key="1">
    <source>
        <dbReference type="SAM" id="SignalP"/>
    </source>
</evidence>
<feature type="chain" id="PRO_5045722938" evidence="1">
    <location>
        <begin position="31"/>
        <end position="64"/>
    </location>
</feature>
<organism evidence="2 3">
    <name type="scientific">Actinomycetospora termitidis</name>
    <dbReference type="NCBI Taxonomy" id="3053470"/>
    <lineage>
        <taxon>Bacteria</taxon>
        <taxon>Bacillati</taxon>
        <taxon>Actinomycetota</taxon>
        <taxon>Actinomycetes</taxon>
        <taxon>Pseudonocardiales</taxon>
        <taxon>Pseudonocardiaceae</taxon>
        <taxon>Actinomycetospora</taxon>
    </lineage>
</organism>
<proteinExistence type="predicted"/>
<gene>
    <name evidence="2" type="ORF">QRT03_26295</name>
</gene>
<evidence type="ECO:0000313" key="2">
    <source>
        <dbReference type="EMBL" id="MDL5159506.1"/>
    </source>
</evidence>
<accession>A0ABT7MGD1</accession>
<keyword evidence="1" id="KW-0732">Signal</keyword>
<name>A0ABT7MGD1_9PSEU</name>
<protein>
    <submittedName>
        <fullName evidence="2">Uncharacterized protein</fullName>
    </submittedName>
</protein>
<evidence type="ECO:0000313" key="3">
    <source>
        <dbReference type="Proteomes" id="UP001231924"/>
    </source>
</evidence>
<feature type="signal peptide" evidence="1">
    <location>
        <begin position="1"/>
        <end position="30"/>
    </location>
</feature>
<dbReference type="EMBL" id="JASVWF010000007">
    <property type="protein sequence ID" value="MDL5159506.1"/>
    <property type="molecule type" value="Genomic_DNA"/>
</dbReference>
<dbReference type="Proteomes" id="UP001231924">
    <property type="component" value="Unassembled WGS sequence"/>
</dbReference>
<dbReference type="RefSeq" id="WP_286056100.1">
    <property type="nucleotide sequence ID" value="NZ_JASVWF010000007.1"/>
</dbReference>
<reference evidence="2 3" key="1">
    <citation type="submission" date="2023-06" db="EMBL/GenBank/DDBJ databases">
        <title>Actinomycetospora Odt1-22.</title>
        <authorList>
            <person name="Supong K."/>
        </authorList>
    </citation>
    <scope>NUCLEOTIDE SEQUENCE [LARGE SCALE GENOMIC DNA]</scope>
    <source>
        <strain evidence="2 3">Odt1-22</strain>
    </source>
</reference>